<dbReference type="PANTHER" id="PTHR13318">
    <property type="entry name" value="PARTNER OF PAIRED, ISOFORM B-RELATED"/>
    <property type="match status" value="1"/>
</dbReference>
<reference evidence="2" key="1">
    <citation type="submission" date="2020-11" db="EMBL/GenBank/DDBJ databases">
        <authorList>
            <person name="Tran Van P."/>
        </authorList>
    </citation>
    <scope>NUCLEOTIDE SEQUENCE</scope>
</reference>
<dbReference type="PANTHER" id="PTHR13318:SF165">
    <property type="entry name" value="F-BOX_LRR-REPEAT PROTEIN FBXL-1"/>
    <property type="match status" value="1"/>
</dbReference>
<dbReference type="Gene3D" id="3.80.10.10">
    <property type="entry name" value="Ribonuclease Inhibitor"/>
    <property type="match status" value="3"/>
</dbReference>
<dbReference type="InterPro" id="IPR001810">
    <property type="entry name" value="F-box_dom"/>
</dbReference>
<feature type="domain" description="F-box" evidence="1">
    <location>
        <begin position="55"/>
        <end position="101"/>
    </location>
</feature>
<dbReference type="GO" id="GO:0019005">
    <property type="term" value="C:SCF ubiquitin ligase complex"/>
    <property type="evidence" value="ECO:0007669"/>
    <property type="project" value="TreeGrafter"/>
</dbReference>
<accession>A0A7R9BRQ2</accession>
<dbReference type="EMBL" id="OA883455">
    <property type="protein sequence ID" value="CAD7278948.1"/>
    <property type="molecule type" value="Genomic_DNA"/>
</dbReference>
<dbReference type="FunFam" id="3.80.10.10:FF:000060">
    <property type="entry name" value="F-box/LRR-repeat protein 20 isoform 2"/>
    <property type="match status" value="1"/>
</dbReference>
<dbReference type="InterPro" id="IPR006553">
    <property type="entry name" value="Leu-rich_rpt_Cys-con_subtyp"/>
</dbReference>
<dbReference type="Pfam" id="PF13516">
    <property type="entry name" value="LRR_6"/>
    <property type="match status" value="1"/>
</dbReference>
<dbReference type="CDD" id="cd22115">
    <property type="entry name" value="F-box_FBXL2-like"/>
    <property type="match status" value="1"/>
</dbReference>
<dbReference type="InterPro" id="IPR057207">
    <property type="entry name" value="FBXL15_LRR"/>
</dbReference>
<evidence type="ECO:0000259" key="1">
    <source>
        <dbReference type="PROSITE" id="PS50181"/>
    </source>
</evidence>
<dbReference type="OrthoDB" id="550575at2759"/>
<keyword evidence="3" id="KW-1185">Reference proteome</keyword>
<dbReference type="SUPFAM" id="SSF52047">
    <property type="entry name" value="RNI-like"/>
    <property type="match status" value="2"/>
</dbReference>
<dbReference type="EMBL" id="CAJPEX010001418">
    <property type="protein sequence ID" value="CAG0919100.1"/>
    <property type="molecule type" value="Genomic_DNA"/>
</dbReference>
<dbReference type="Pfam" id="PF12937">
    <property type="entry name" value="F-box-like"/>
    <property type="match status" value="1"/>
</dbReference>
<organism evidence="2">
    <name type="scientific">Notodromas monacha</name>
    <dbReference type="NCBI Taxonomy" id="399045"/>
    <lineage>
        <taxon>Eukaryota</taxon>
        <taxon>Metazoa</taxon>
        <taxon>Ecdysozoa</taxon>
        <taxon>Arthropoda</taxon>
        <taxon>Crustacea</taxon>
        <taxon>Oligostraca</taxon>
        <taxon>Ostracoda</taxon>
        <taxon>Podocopa</taxon>
        <taxon>Podocopida</taxon>
        <taxon>Cypridocopina</taxon>
        <taxon>Cypridoidea</taxon>
        <taxon>Cyprididae</taxon>
        <taxon>Notodromas</taxon>
    </lineage>
</organism>
<dbReference type="InterPro" id="IPR032675">
    <property type="entry name" value="LRR_dom_sf"/>
</dbReference>
<gene>
    <name evidence="2" type="ORF">NMOB1V02_LOCUS6637</name>
</gene>
<evidence type="ECO:0000313" key="2">
    <source>
        <dbReference type="EMBL" id="CAD7278948.1"/>
    </source>
</evidence>
<dbReference type="GO" id="GO:0031146">
    <property type="term" value="P:SCF-dependent proteasomal ubiquitin-dependent protein catabolic process"/>
    <property type="evidence" value="ECO:0007669"/>
    <property type="project" value="TreeGrafter"/>
</dbReference>
<dbReference type="Pfam" id="PF25372">
    <property type="entry name" value="DUF7885"/>
    <property type="match status" value="2"/>
</dbReference>
<dbReference type="AlphaFoldDB" id="A0A7R9BRQ2"/>
<dbReference type="Proteomes" id="UP000678499">
    <property type="component" value="Unassembled WGS sequence"/>
</dbReference>
<name>A0A7R9BRQ2_9CRUS</name>
<sequence>MSGEVQHLLQFLKLVTGLSGYLVLFASRAERLRKVREANGVAVINPLTEGDRGDALINRKLPKELLLRIFSHLDVVTLCRCARVCKYWNVLALDGSNWQKIDLFEFQTVMVGVVVESIARRCGGFLKQLKLTGCRRVQDPAVQTIAQNCPNIEELDLNMCKEITDATCAALGQLCPKLKKVDLGSCELLTDLGLKFLAEGCQQLKYINISWCDRIGEMGIEVLSKRCPKLTSFSASGLTLLPDSAICYLARYCPLLAVIIIRGCIYVHSCLAETYDMSFTSDKRGIGYEVSVVTKSSCCRTCAALGQLCPKLKKVDLGSCELLTDLGLKFLAEGCQQLKYINISWCDRIGEMGIERYLLSGTILSSIGGHHYPIEVLSKRCPKLTSFSASGLTLLPDSAICYLARYCPLLAVIIIRGCINVTDRAVQAIGKHCINLRYICLSMCTHLTDNSLIALAQCQYLQILEVAGCNHLTDYGFQALTKNCHFLDKLDLEECVLITDQTLSHLAAGCPRLERLSLSHCELVTDEGIKALGLADCSSEHLIVLELDNCPLITDSSLDHLLSCHNLQRIDLYDCQLISRDGIKRLKSHLPNLNVHAYFAPNPPTPSADVQRRRRCCVVL</sequence>
<dbReference type="InterPro" id="IPR001611">
    <property type="entry name" value="Leu-rich_rpt"/>
</dbReference>
<evidence type="ECO:0000313" key="3">
    <source>
        <dbReference type="Proteomes" id="UP000678499"/>
    </source>
</evidence>
<dbReference type="FunFam" id="3.80.10.10:FF:000546">
    <property type="entry name" value="Partner of Paired"/>
    <property type="match status" value="1"/>
</dbReference>
<dbReference type="PROSITE" id="PS50181">
    <property type="entry name" value="FBOX"/>
    <property type="match status" value="1"/>
</dbReference>
<protein>
    <recommendedName>
        <fullName evidence="1">F-box domain-containing protein</fullName>
    </recommendedName>
</protein>
<dbReference type="SMART" id="SM00367">
    <property type="entry name" value="LRR_CC"/>
    <property type="match status" value="14"/>
</dbReference>
<proteinExistence type="predicted"/>
<dbReference type="SMART" id="SM00256">
    <property type="entry name" value="FBOX"/>
    <property type="match status" value="1"/>
</dbReference>